<evidence type="ECO:0000313" key="9">
    <source>
        <dbReference type="Proteomes" id="UP000051859"/>
    </source>
</evidence>
<dbReference type="GO" id="GO:0003723">
    <property type="term" value="F:RNA binding"/>
    <property type="evidence" value="ECO:0007669"/>
    <property type="project" value="UniProtKB-UniRule"/>
</dbReference>
<protein>
    <submittedName>
        <fullName evidence="8">tRNA and rRNA cytosine-C5-methylase</fullName>
    </submittedName>
</protein>
<feature type="binding site" evidence="6">
    <location>
        <position position="172"/>
    </location>
    <ligand>
        <name>S-adenosyl-L-methionine</name>
        <dbReference type="ChEBI" id="CHEBI:59789"/>
    </ligand>
</feature>
<dbReference type="InterPro" id="IPR029063">
    <property type="entry name" value="SAM-dependent_MTases_sf"/>
</dbReference>
<dbReference type="CDD" id="cd21147">
    <property type="entry name" value="RsmF_methylt_CTD1"/>
    <property type="match status" value="1"/>
</dbReference>
<comment type="caution">
    <text evidence="6">Lacks conserved residue(s) required for the propagation of feature annotation.</text>
</comment>
<evidence type="ECO:0000256" key="5">
    <source>
        <dbReference type="ARBA" id="ARBA00022884"/>
    </source>
</evidence>
<dbReference type="RefSeq" id="WP_057801081.1">
    <property type="nucleotide sequence ID" value="NZ_JQBX01000001.1"/>
</dbReference>
<evidence type="ECO:0000313" key="8">
    <source>
        <dbReference type="EMBL" id="KRN95133.1"/>
    </source>
</evidence>
<dbReference type="InterPro" id="IPR031340">
    <property type="entry name" value="RsmF_methylt_CI"/>
</dbReference>
<keyword evidence="1" id="KW-0963">Cytoplasm</keyword>
<name>A0A0R2L8I0_9LACO</name>
<keyword evidence="3 6" id="KW-0808">Transferase</keyword>
<dbReference type="PROSITE" id="PS51686">
    <property type="entry name" value="SAM_MT_RSMB_NOP"/>
    <property type="match status" value="1"/>
</dbReference>
<dbReference type="Proteomes" id="UP000051859">
    <property type="component" value="Unassembled WGS sequence"/>
</dbReference>
<dbReference type="InterPro" id="IPR023267">
    <property type="entry name" value="RCMT"/>
</dbReference>
<feature type="binding site" evidence="6">
    <location>
        <begin position="103"/>
        <end position="109"/>
    </location>
    <ligand>
        <name>S-adenosyl-L-methionine</name>
        <dbReference type="ChEBI" id="CHEBI:59789"/>
    </ligand>
</feature>
<comment type="similarity">
    <text evidence="6">Belongs to the class I-like SAM-binding methyltransferase superfamily. RsmB/NOP family.</text>
</comment>
<dbReference type="AlphaFoldDB" id="A0A0R2L8I0"/>
<reference evidence="8 9" key="1">
    <citation type="journal article" date="2015" name="Genome Announc.">
        <title>Expanding the biotechnology potential of lactobacilli through comparative genomics of 213 strains and associated genera.</title>
        <authorList>
            <person name="Sun Z."/>
            <person name="Harris H.M."/>
            <person name="McCann A."/>
            <person name="Guo C."/>
            <person name="Argimon S."/>
            <person name="Zhang W."/>
            <person name="Yang X."/>
            <person name="Jeffery I.B."/>
            <person name="Cooney J.C."/>
            <person name="Kagawa T.F."/>
            <person name="Liu W."/>
            <person name="Song Y."/>
            <person name="Salvetti E."/>
            <person name="Wrobel A."/>
            <person name="Rasinkangas P."/>
            <person name="Parkhill J."/>
            <person name="Rea M.C."/>
            <person name="O'Sullivan O."/>
            <person name="Ritari J."/>
            <person name="Douillard F.P."/>
            <person name="Paul Ross R."/>
            <person name="Yang R."/>
            <person name="Briner A.E."/>
            <person name="Felis G.E."/>
            <person name="de Vos W.M."/>
            <person name="Barrangou R."/>
            <person name="Klaenhammer T.R."/>
            <person name="Caufield P.W."/>
            <person name="Cui Y."/>
            <person name="Zhang H."/>
            <person name="O'Toole P.W."/>
        </authorList>
    </citation>
    <scope>NUCLEOTIDE SEQUENCE [LARGE SCALE GENOMIC DNA]</scope>
    <source>
        <strain evidence="8 9">DSM 18001</strain>
    </source>
</reference>
<gene>
    <name evidence="8" type="ORF">IV81_GL000015</name>
</gene>
<feature type="active site" description="Nucleophile" evidence="6">
    <location>
        <position position="225"/>
    </location>
</feature>
<keyword evidence="4 6" id="KW-0949">S-adenosyl-L-methionine</keyword>
<dbReference type="EMBL" id="JQBX01000001">
    <property type="protein sequence ID" value="KRN95133.1"/>
    <property type="molecule type" value="Genomic_DNA"/>
</dbReference>
<dbReference type="Pfam" id="PF13636">
    <property type="entry name" value="Methyltranf_PUA"/>
    <property type="match status" value="1"/>
</dbReference>
<feature type="binding site" evidence="6">
    <location>
        <position position="127"/>
    </location>
    <ligand>
        <name>S-adenosyl-L-methionine</name>
        <dbReference type="ChEBI" id="CHEBI:59789"/>
    </ligand>
</feature>
<dbReference type="PATRIC" id="fig|331679.3.peg.16"/>
<dbReference type="Pfam" id="PF01189">
    <property type="entry name" value="Methyltr_RsmB-F"/>
    <property type="match status" value="1"/>
</dbReference>
<dbReference type="SUPFAM" id="SSF53335">
    <property type="entry name" value="S-adenosyl-L-methionine-dependent methyltransferases"/>
    <property type="match status" value="1"/>
</dbReference>
<dbReference type="InterPro" id="IPR001678">
    <property type="entry name" value="MeTrfase_RsmB-F_NOP2_dom"/>
</dbReference>
<dbReference type="CDD" id="cd02440">
    <property type="entry name" value="AdoMet_MTases"/>
    <property type="match status" value="1"/>
</dbReference>
<evidence type="ECO:0000256" key="3">
    <source>
        <dbReference type="ARBA" id="ARBA00022679"/>
    </source>
</evidence>
<accession>A0A0R2L8I0</accession>
<dbReference type="GO" id="GO:0001510">
    <property type="term" value="P:RNA methylation"/>
    <property type="evidence" value="ECO:0007669"/>
    <property type="project" value="InterPro"/>
</dbReference>
<dbReference type="PANTHER" id="PTHR22807">
    <property type="entry name" value="NOP2 YEAST -RELATED NOL1/NOP2/FMU SUN DOMAIN-CONTAINING"/>
    <property type="match status" value="1"/>
</dbReference>
<dbReference type="InterPro" id="IPR027391">
    <property type="entry name" value="Nol1_Nop2_Fmu_2"/>
</dbReference>
<evidence type="ECO:0000256" key="4">
    <source>
        <dbReference type="ARBA" id="ARBA00022691"/>
    </source>
</evidence>
<dbReference type="InterPro" id="IPR031341">
    <property type="entry name" value="Methyltr_RsmF_N"/>
</dbReference>
<dbReference type="Gene3D" id="3.40.50.150">
    <property type="entry name" value="Vaccinia Virus protein VP39"/>
    <property type="match status" value="1"/>
</dbReference>
<keyword evidence="9" id="KW-1185">Reference proteome</keyword>
<dbReference type="PRINTS" id="PR02008">
    <property type="entry name" value="RCMTFAMILY"/>
</dbReference>
<feature type="domain" description="SAM-dependent MTase RsmB/NOP-type" evidence="7">
    <location>
        <begin position="11"/>
        <end position="295"/>
    </location>
</feature>
<dbReference type="Pfam" id="PF17126">
    <property type="entry name" value="RsmF_methylt_CI"/>
    <property type="match status" value="1"/>
</dbReference>
<keyword evidence="5 6" id="KW-0694">RNA-binding</keyword>
<keyword evidence="2 6" id="KW-0489">Methyltransferase</keyword>
<dbReference type="Pfam" id="PF17125">
    <property type="entry name" value="Methyltr_RsmF_N"/>
    <property type="match status" value="1"/>
</dbReference>
<dbReference type="InterPro" id="IPR049560">
    <property type="entry name" value="MeTrfase_RsmB-F_NOP2_cat"/>
</dbReference>
<dbReference type="Gene3D" id="2.30.130.60">
    <property type="match status" value="1"/>
</dbReference>
<evidence type="ECO:0000256" key="1">
    <source>
        <dbReference type="ARBA" id="ARBA00022490"/>
    </source>
</evidence>
<dbReference type="Gene3D" id="3.30.70.1170">
    <property type="entry name" value="Sun protein, domain 3"/>
    <property type="match status" value="1"/>
</dbReference>
<evidence type="ECO:0000259" key="7">
    <source>
        <dbReference type="PROSITE" id="PS51686"/>
    </source>
</evidence>
<proteinExistence type="inferred from homology"/>
<organism evidence="8 9">
    <name type="scientific">Pediococcus stilesii</name>
    <dbReference type="NCBI Taxonomy" id="331679"/>
    <lineage>
        <taxon>Bacteria</taxon>
        <taxon>Bacillati</taxon>
        <taxon>Bacillota</taxon>
        <taxon>Bacilli</taxon>
        <taxon>Lactobacillales</taxon>
        <taxon>Lactobacillaceae</taxon>
        <taxon>Pediococcus</taxon>
    </lineage>
</organism>
<comment type="caution">
    <text evidence="8">The sequence shown here is derived from an EMBL/GenBank/DDBJ whole genome shotgun (WGS) entry which is preliminary data.</text>
</comment>
<evidence type="ECO:0000256" key="6">
    <source>
        <dbReference type="PROSITE-ProRule" id="PRU01023"/>
    </source>
</evidence>
<evidence type="ECO:0000256" key="2">
    <source>
        <dbReference type="ARBA" id="ARBA00022603"/>
    </source>
</evidence>
<dbReference type="STRING" id="331679.IV81_GL000015"/>
<dbReference type="PANTHER" id="PTHR22807:SF30">
    <property type="entry name" value="28S RRNA (CYTOSINE(4447)-C(5))-METHYLTRANSFERASE-RELATED"/>
    <property type="match status" value="1"/>
</dbReference>
<dbReference type="GO" id="GO:0008173">
    <property type="term" value="F:RNA methyltransferase activity"/>
    <property type="evidence" value="ECO:0007669"/>
    <property type="project" value="InterPro"/>
</dbReference>
<sequence>MQLPVEFINKYKQLLGNEAAEFLASFDQPVEKGFRINPLKYQGQLHEHDTAHPIDYSQWGYYGKVNGKSIDHQSGLVYSQEPSAMLVGEIARPKPGQKVLDLCAAPGGKTTYLASFMDQEGLLVSNEINRGRAKILAENVERFGIQNAIVLNESPDRMESRFEKYFDVIVVDAPCSGEGMFRKDPNAINYWNIDYPAECANRQREILKSAMQMLAPNGTLVYSTCTFAPEEDEQIIAWLLDQYPTLSMGTVTKTDSMDDGRPDWADGNPELSKAVRLFPHHFRGEGHFMAKLINNAIDDVPAERPVKLSKKNKKKAKKVPTDSLSKAQLQLWQDFAANFLKNPDYFEEKHLIVQKDHLYYQTIPVDLSGLRYIKPGLELGTFKKNRFEPNQSLLMALKTTDFKQLAPIAEEDWSKYVHGDVLTTNLSYKGWVAVAVDNTVVGPGKLSQGTIKNFYPKGLRLNF</sequence>